<evidence type="ECO:0000256" key="2">
    <source>
        <dbReference type="ARBA" id="ARBA00009772"/>
    </source>
</evidence>
<keyword evidence="4 7" id="KW-0812">Transmembrane</keyword>
<dbReference type="PRINTS" id="PR00953">
    <property type="entry name" value="TYPE3IMRPROT"/>
</dbReference>
<evidence type="ECO:0000256" key="4">
    <source>
        <dbReference type="ARBA" id="ARBA00022692"/>
    </source>
</evidence>
<dbReference type="Proteomes" id="UP000095512">
    <property type="component" value="Unassembled WGS sequence"/>
</dbReference>
<dbReference type="PANTHER" id="PTHR30065:SF1">
    <property type="entry name" value="SURFACE PRESENTATION OF ANTIGENS PROTEIN SPAR"/>
    <property type="match status" value="1"/>
</dbReference>
<keyword evidence="6 7" id="KW-0472">Membrane</keyword>
<feature type="transmembrane region" description="Helical" evidence="7">
    <location>
        <begin position="109"/>
        <end position="130"/>
    </location>
</feature>
<evidence type="ECO:0000256" key="3">
    <source>
        <dbReference type="ARBA" id="ARBA00022475"/>
    </source>
</evidence>
<evidence type="ECO:0000256" key="7">
    <source>
        <dbReference type="SAM" id="Phobius"/>
    </source>
</evidence>
<dbReference type="RefSeq" id="WP_057571096.1">
    <property type="nucleotide sequence ID" value="NZ_CATYWZ010000007.1"/>
</dbReference>
<evidence type="ECO:0000256" key="1">
    <source>
        <dbReference type="ARBA" id="ARBA00004651"/>
    </source>
</evidence>
<evidence type="ECO:0000313" key="8">
    <source>
        <dbReference type="EMBL" id="CUN97613.1"/>
    </source>
</evidence>
<dbReference type="AlphaFoldDB" id="A0A174BB05"/>
<keyword evidence="8" id="KW-0282">Flagellum</keyword>
<name>A0A174BB05_9FIRM</name>
<keyword evidence="8" id="KW-0969">Cilium</keyword>
<keyword evidence="5 7" id="KW-1133">Transmembrane helix</keyword>
<organism evidence="8 9">
    <name type="scientific">Enterocloster clostridioformis</name>
    <dbReference type="NCBI Taxonomy" id="1531"/>
    <lineage>
        <taxon>Bacteria</taxon>
        <taxon>Bacillati</taxon>
        <taxon>Bacillota</taxon>
        <taxon>Clostridia</taxon>
        <taxon>Lachnospirales</taxon>
        <taxon>Lachnospiraceae</taxon>
        <taxon>Enterocloster</taxon>
    </lineage>
</organism>
<feature type="transmembrane region" description="Helical" evidence="7">
    <location>
        <begin position="33"/>
        <end position="51"/>
    </location>
</feature>
<keyword evidence="3" id="KW-1003">Cell membrane</keyword>
<protein>
    <submittedName>
        <fullName evidence="8">Flagellar biosynthetic protein FliR</fullName>
    </submittedName>
</protein>
<comment type="similarity">
    <text evidence="2">Belongs to the FliR/MopE/SpaR family.</text>
</comment>
<feature type="transmembrane region" description="Helical" evidence="7">
    <location>
        <begin position="175"/>
        <end position="195"/>
    </location>
</feature>
<feature type="transmembrane region" description="Helical" evidence="7">
    <location>
        <begin position="202"/>
        <end position="224"/>
    </location>
</feature>
<sequence length="250" mass="28189">MFILFSLIVMRMSGAIALNPIFGRNNFPSSAKAAFVFVCSLMLYAGMGQALEREPSSLIEYGVMLASELLFGFILGFGMELCVLVVRFASSVMDYMMGLNMAQIYDPQYNSQMTITSGMYYAFLMLLFFAVDGHLKLFGIFFAAARFIPFGSVSIRPELSEAVLKIFQDSILMGLQYAMPLIAMELVAEVAVGIIMRMIPHINVFVINFQMKIIVGILMLMFLFSPMSDKLNMIIDTMFRSLWRLALMMR</sequence>
<comment type="subcellular location">
    <subcellularLocation>
        <location evidence="1">Cell membrane</location>
        <topology evidence="1">Multi-pass membrane protein</topology>
    </subcellularLocation>
</comment>
<proteinExistence type="inferred from homology"/>
<reference evidence="8 9" key="1">
    <citation type="submission" date="2015-09" db="EMBL/GenBank/DDBJ databases">
        <authorList>
            <consortium name="Pathogen Informatics"/>
        </authorList>
    </citation>
    <scope>NUCLEOTIDE SEQUENCE [LARGE SCALE GENOMIC DNA]</scope>
    <source>
        <strain evidence="8 9">2789STDY5834865</strain>
    </source>
</reference>
<dbReference type="GO" id="GO:0006605">
    <property type="term" value="P:protein targeting"/>
    <property type="evidence" value="ECO:0007669"/>
    <property type="project" value="InterPro"/>
</dbReference>
<evidence type="ECO:0000313" key="9">
    <source>
        <dbReference type="Proteomes" id="UP000095512"/>
    </source>
</evidence>
<dbReference type="EMBL" id="CZAB01000001">
    <property type="protein sequence ID" value="CUN97613.1"/>
    <property type="molecule type" value="Genomic_DNA"/>
</dbReference>
<dbReference type="InterPro" id="IPR002010">
    <property type="entry name" value="T3SS_IM_R"/>
</dbReference>
<evidence type="ECO:0000256" key="6">
    <source>
        <dbReference type="ARBA" id="ARBA00023136"/>
    </source>
</evidence>
<accession>A0A174BB05</accession>
<evidence type="ECO:0000256" key="5">
    <source>
        <dbReference type="ARBA" id="ARBA00022989"/>
    </source>
</evidence>
<dbReference type="GO" id="GO:0005886">
    <property type="term" value="C:plasma membrane"/>
    <property type="evidence" value="ECO:0007669"/>
    <property type="project" value="UniProtKB-SubCell"/>
</dbReference>
<keyword evidence="8" id="KW-0966">Cell projection</keyword>
<dbReference type="Pfam" id="PF01311">
    <property type="entry name" value="Bac_export_1"/>
    <property type="match status" value="1"/>
</dbReference>
<gene>
    <name evidence="8" type="ORF">ERS852480_00245</name>
</gene>
<feature type="transmembrane region" description="Helical" evidence="7">
    <location>
        <begin position="63"/>
        <end position="89"/>
    </location>
</feature>
<dbReference type="PANTHER" id="PTHR30065">
    <property type="entry name" value="FLAGELLAR BIOSYNTHETIC PROTEIN FLIR"/>
    <property type="match status" value="1"/>
</dbReference>